<keyword evidence="1" id="KW-0732">Signal</keyword>
<keyword evidence="3" id="KW-1185">Reference proteome</keyword>
<proteinExistence type="predicted"/>
<evidence type="ECO:0000313" key="3">
    <source>
        <dbReference type="Proteomes" id="UP001451303"/>
    </source>
</evidence>
<dbReference type="Proteomes" id="UP001451303">
    <property type="component" value="Unassembled WGS sequence"/>
</dbReference>
<evidence type="ECO:0000313" key="2">
    <source>
        <dbReference type="EMBL" id="KAL0466030.1"/>
    </source>
</evidence>
<dbReference type="EMBL" id="JAVLET010000014">
    <property type="protein sequence ID" value="KAL0466030.1"/>
    <property type="molecule type" value="Genomic_DNA"/>
</dbReference>
<comment type="caution">
    <text evidence="2">The sequence shown here is derived from an EMBL/GenBank/DDBJ whole genome shotgun (WGS) entry which is preliminary data.</text>
</comment>
<accession>A0ABR3D017</accession>
<feature type="chain" id="PRO_5047049414" description="Secreted protein" evidence="1">
    <location>
        <begin position="20"/>
        <end position="83"/>
    </location>
</feature>
<evidence type="ECO:0000256" key="1">
    <source>
        <dbReference type="SAM" id="SignalP"/>
    </source>
</evidence>
<reference evidence="2 3" key="1">
    <citation type="submission" date="2023-09" db="EMBL/GenBank/DDBJ databases">
        <title>Multi-omics analysis of a traditional fermented food reveals byproduct-associated fungal strains for waste-to-food upcycling.</title>
        <authorList>
            <consortium name="Lawrence Berkeley National Laboratory"/>
            <person name="Rekdal V.M."/>
            <person name="Villalobos-Escobedo J.M."/>
            <person name="Rodriguez-Valeron N."/>
            <person name="Garcia M.O."/>
            <person name="Vasquez D.P."/>
            <person name="Damayanti I."/>
            <person name="Sorensen P.M."/>
            <person name="Baidoo E.E."/>
            <person name="De Carvalho A.C."/>
            <person name="Riley R."/>
            <person name="Lipzen A."/>
            <person name="He G."/>
            <person name="Yan M."/>
            <person name="Haridas S."/>
            <person name="Daum C."/>
            <person name="Yoshinaga Y."/>
            <person name="Ng V."/>
            <person name="Grigoriev I.V."/>
            <person name="Munk R."/>
            <person name="Nuraida L."/>
            <person name="Wijaya C.H."/>
            <person name="Morales P.-C."/>
            <person name="Keasling J.D."/>
        </authorList>
    </citation>
    <scope>NUCLEOTIDE SEQUENCE [LARGE SCALE GENOMIC DNA]</scope>
    <source>
        <strain evidence="2 3">FGSC 2613</strain>
    </source>
</reference>
<sequence>MYLAALFCILVLCHFSCSAATIRTSECNRHVVGLDKPAGYLSASQRLLQSVGLGVLPCGVHSWDGSWTRLDVLMRPSTVALAC</sequence>
<name>A0ABR3D017_NEUIN</name>
<protein>
    <recommendedName>
        <fullName evidence="4">Secreted protein</fullName>
    </recommendedName>
</protein>
<evidence type="ECO:0008006" key="4">
    <source>
        <dbReference type="Google" id="ProtNLM"/>
    </source>
</evidence>
<gene>
    <name evidence="2" type="ORF">QR685DRAFT_115954</name>
</gene>
<organism evidence="2 3">
    <name type="scientific">Neurospora intermedia</name>
    <dbReference type="NCBI Taxonomy" id="5142"/>
    <lineage>
        <taxon>Eukaryota</taxon>
        <taxon>Fungi</taxon>
        <taxon>Dikarya</taxon>
        <taxon>Ascomycota</taxon>
        <taxon>Pezizomycotina</taxon>
        <taxon>Sordariomycetes</taxon>
        <taxon>Sordariomycetidae</taxon>
        <taxon>Sordariales</taxon>
        <taxon>Sordariaceae</taxon>
        <taxon>Neurospora</taxon>
    </lineage>
</organism>
<feature type="signal peptide" evidence="1">
    <location>
        <begin position="1"/>
        <end position="19"/>
    </location>
</feature>